<organism evidence="2 3">
    <name type="scientific">Colletotrichum chrysophilum</name>
    <dbReference type="NCBI Taxonomy" id="1836956"/>
    <lineage>
        <taxon>Eukaryota</taxon>
        <taxon>Fungi</taxon>
        <taxon>Dikarya</taxon>
        <taxon>Ascomycota</taxon>
        <taxon>Pezizomycotina</taxon>
        <taxon>Sordariomycetes</taxon>
        <taxon>Hypocreomycetidae</taxon>
        <taxon>Glomerellales</taxon>
        <taxon>Glomerellaceae</taxon>
        <taxon>Colletotrichum</taxon>
        <taxon>Colletotrichum gloeosporioides species complex</taxon>
    </lineage>
</organism>
<reference evidence="2" key="1">
    <citation type="submission" date="2023-01" db="EMBL/GenBank/DDBJ databases">
        <title>Colletotrichum chrysophilum M932 genome sequence.</title>
        <authorList>
            <person name="Baroncelli R."/>
        </authorList>
    </citation>
    <scope>NUCLEOTIDE SEQUENCE</scope>
    <source>
        <strain evidence="2">M932</strain>
    </source>
</reference>
<proteinExistence type="predicted"/>
<evidence type="ECO:0000313" key="2">
    <source>
        <dbReference type="EMBL" id="KAK1852299.1"/>
    </source>
</evidence>
<dbReference type="Proteomes" id="UP001243330">
    <property type="component" value="Unassembled WGS sequence"/>
</dbReference>
<evidence type="ECO:0000256" key="1">
    <source>
        <dbReference type="SAM" id="MobiDB-lite"/>
    </source>
</evidence>
<accession>A0AAD9EI03</accession>
<keyword evidence="3" id="KW-1185">Reference proteome</keyword>
<dbReference type="AlphaFoldDB" id="A0AAD9EI03"/>
<sequence length="276" mass="31324">MDPMDPMAWHGLAWPGMAYEYLDEDRRGSNERGALFGAGRTRPSPAGYLGVRIRTARPLRAHTRRRHDAAQQPDPDPTGQEQQEEPAGMREGVMILQSAVEERSRAEQWKELMRMELRGEDQDGGSGWARSYPLTPVLPPRALSARVLSRTSKRLPPPASRRRLTSAFKWGPTTATDLAHRLCILTPQWEWHAMDMWTGPELRVHPVPSRHANAVNGAVAKMAPDPFGWGNQNLHNDLHRFLQHSRRFLPFLLPFRRRKQPETTGHSLADRPPAEG</sequence>
<gene>
    <name evidence="2" type="ORF">CCHR01_05021</name>
</gene>
<feature type="region of interest" description="Disordered" evidence="1">
    <location>
        <begin position="46"/>
        <end position="88"/>
    </location>
</feature>
<protein>
    <submittedName>
        <fullName evidence="2">Uncharacterized protein</fullName>
    </submittedName>
</protein>
<evidence type="ECO:0000313" key="3">
    <source>
        <dbReference type="Proteomes" id="UP001243330"/>
    </source>
</evidence>
<feature type="compositionally biased region" description="Basic residues" evidence="1">
    <location>
        <begin position="54"/>
        <end position="67"/>
    </location>
</feature>
<comment type="caution">
    <text evidence="2">The sequence shown here is derived from an EMBL/GenBank/DDBJ whole genome shotgun (WGS) entry which is preliminary data.</text>
</comment>
<dbReference type="EMBL" id="JAQOWY010000077">
    <property type="protein sequence ID" value="KAK1852299.1"/>
    <property type="molecule type" value="Genomic_DNA"/>
</dbReference>
<name>A0AAD9EI03_9PEZI</name>